<sequence length="269" mass="30723">MTSYNNANEHYKELSRTSGAEEKRQATLNEFFEFFNQLDQQVLRLVKLHSNLIEEIQNVYTYLKSQIGQADSNKTRRYSIFEPDILEKQVYNDLTGLFKIPPGSVAHSGTFKNKSVGSKRARNKTSIVSWKSPATVATSKSAPKILKYAVDDDSNFHTTLDEIKVRDTCKKDNVLVEINFIKSIRGILKRVEGRLSSNTSFEKFHNDICNVVNEVSQVAEAIEKILSDIQAQYKSFGDMIDKDHRIQINRRLSSLKIKIQELTNLGNLV</sequence>
<dbReference type="Proteomes" id="UP000031668">
    <property type="component" value="Unassembled WGS sequence"/>
</dbReference>
<organism evidence="1 2">
    <name type="scientific">Thelohanellus kitauei</name>
    <name type="common">Myxosporean</name>
    <dbReference type="NCBI Taxonomy" id="669202"/>
    <lineage>
        <taxon>Eukaryota</taxon>
        <taxon>Metazoa</taxon>
        <taxon>Cnidaria</taxon>
        <taxon>Myxozoa</taxon>
        <taxon>Myxosporea</taxon>
        <taxon>Bivalvulida</taxon>
        <taxon>Platysporina</taxon>
        <taxon>Myxobolidae</taxon>
        <taxon>Thelohanellus</taxon>
    </lineage>
</organism>
<accession>A0A0C2JTS6</accession>
<gene>
    <name evidence="1" type="ORF">RF11_11145</name>
</gene>
<comment type="caution">
    <text evidence="1">The sequence shown here is derived from an EMBL/GenBank/DDBJ whole genome shotgun (WGS) entry which is preliminary data.</text>
</comment>
<dbReference type="AlphaFoldDB" id="A0A0C2JTS6"/>
<reference evidence="1 2" key="1">
    <citation type="journal article" date="2014" name="Genome Biol. Evol.">
        <title>The genome of the myxosporean Thelohanellus kitauei shows adaptations to nutrient acquisition within its fish host.</title>
        <authorList>
            <person name="Yang Y."/>
            <person name="Xiong J."/>
            <person name="Zhou Z."/>
            <person name="Huo F."/>
            <person name="Miao W."/>
            <person name="Ran C."/>
            <person name="Liu Y."/>
            <person name="Zhang J."/>
            <person name="Feng J."/>
            <person name="Wang M."/>
            <person name="Wang M."/>
            <person name="Wang L."/>
            <person name="Yao B."/>
        </authorList>
    </citation>
    <scope>NUCLEOTIDE SEQUENCE [LARGE SCALE GENOMIC DNA]</scope>
    <source>
        <strain evidence="1">Wuqing</strain>
    </source>
</reference>
<name>A0A0C2JTS6_THEKT</name>
<proteinExistence type="predicted"/>
<protein>
    <submittedName>
        <fullName evidence="1">Uncharacterized protein</fullName>
    </submittedName>
</protein>
<keyword evidence="2" id="KW-1185">Reference proteome</keyword>
<evidence type="ECO:0000313" key="1">
    <source>
        <dbReference type="EMBL" id="KII72798.1"/>
    </source>
</evidence>
<evidence type="ECO:0000313" key="2">
    <source>
        <dbReference type="Proteomes" id="UP000031668"/>
    </source>
</evidence>
<dbReference type="EMBL" id="JWZT01001097">
    <property type="protein sequence ID" value="KII72798.1"/>
    <property type="molecule type" value="Genomic_DNA"/>
</dbReference>